<dbReference type="PROSITE" id="PS51257">
    <property type="entry name" value="PROKAR_LIPOPROTEIN"/>
    <property type="match status" value="1"/>
</dbReference>
<evidence type="ECO:0000256" key="1">
    <source>
        <dbReference type="SAM" id="SignalP"/>
    </source>
</evidence>
<sequence>MKKALSVLTLGALFALAGCQTAPEPQPDPKASKTVYQGVLPCADCSGIQTTLTLYRDEADQPSRFELRQKFLDGAKAGGSDVDRGNWIAERQSVDGKSYPLFILNPTDPAEQFRFLQKATNAVEMLNADGEPIESDFNYTLIER</sequence>
<comment type="caution">
    <text evidence="2">The sequence shown here is derived from an EMBL/GenBank/DDBJ whole genome shotgun (WGS) entry which is preliminary data.</text>
</comment>
<feature type="chain" id="PRO_5045721691" evidence="1">
    <location>
        <begin position="18"/>
        <end position="144"/>
    </location>
</feature>
<name>A0ABS0AGF5_9GAMM</name>
<dbReference type="RefSeq" id="WP_194855995.1">
    <property type="nucleotide sequence ID" value="NZ_ARXR01000012.1"/>
</dbReference>
<reference evidence="2 3" key="1">
    <citation type="submission" date="2012-09" db="EMBL/GenBank/DDBJ databases">
        <title>Genome Sequence of alkane-degrading Bacterium Alcanivorax venustensis ISO4.</title>
        <authorList>
            <person name="Lai Q."/>
            <person name="Shao Z."/>
        </authorList>
    </citation>
    <scope>NUCLEOTIDE SEQUENCE [LARGE SCALE GENOMIC DNA]</scope>
    <source>
        <strain evidence="2 3">ISO4</strain>
    </source>
</reference>
<proteinExistence type="predicted"/>
<keyword evidence="1" id="KW-0732">Signal</keyword>
<accession>A0ABS0AGF5</accession>
<gene>
    <name evidence="2" type="ORF">ISO4_01804</name>
</gene>
<dbReference type="EMBL" id="ARXR01000012">
    <property type="protein sequence ID" value="MBF5053202.1"/>
    <property type="molecule type" value="Genomic_DNA"/>
</dbReference>
<keyword evidence="3" id="KW-1185">Reference proteome</keyword>
<dbReference type="InterPro" id="IPR007298">
    <property type="entry name" value="Cu-R_lipoprotein_NlpE"/>
</dbReference>
<dbReference type="Pfam" id="PF04170">
    <property type="entry name" value="NlpE"/>
    <property type="match status" value="1"/>
</dbReference>
<organism evidence="2 3">
    <name type="scientific">Alloalcanivorax venustensis ISO4</name>
    <dbReference type="NCBI Taxonomy" id="1177184"/>
    <lineage>
        <taxon>Bacteria</taxon>
        <taxon>Pseudomonadati</taxon>
        <taxon>Pseudomonadota</taxon>
        <taxon>Gammaproteobacteria</taxon>
        <taxon>Oceanospirillales</taxon>
        <taxon>Alcanivoracaceae</taxon>
        <taxon>Alloalcanivorax</taxon>
    </lineage>
</organism>
<dbReference type="Gene3D" id="2.40.128.640">
    <property type="match status" value="1"/>
</dbReference>
<dbReference type="Proteomes" id="UP000644441">
    <property type="component" value="Unassembled WGS sequence"/>
</dbReference>
<protein>
    <submittedName>
        <fullName evidence="2">Uncharacterized protein</fullName>
    </submittedName>
</protein>
<evidence type="ECO:0000313" key="2">
    <source>
        <dbReference type="EMBL" id="MBF5053202.1"/>
    </source>
</evidence>
<feature type="signal peptide" evidence="1">
    <location>
        <begin position="1"/>
        <end position="17"/>
    </location>
</feature>
<evidence type="ECO:0000313" key="3">
    <source>
        <dbReference type="Proteomes" id="UP000644441"/>
    </source>
</evidence>